<evidence type="ECO:0000313" key="3">
    <source>
        <dbReference type="Proteomes" id="UP000316270"/>
    </source>
</evidence>
<organism evidence="2 3">
    <name type="scientific">Venturia effusa</name>
    <dbReference type="NCBI Taxonomy" id="50376"/>
    <lineage>
        <taxon>Eukaryota</taxon>
        <taxon>Fungi</taxon>
        <taxon>Dikarya</taxon>
        <taxon>Ascomycota</taxon>
        <taxon>Pezizomycotina</taxon>
        <taxon>Dothideomycetes</taxon>
        <taxon>Pleosporomycetidae</taxon>
        <taxon>Venturiales</taxon>
        <taxon>Venturiaceae</taxon>
        <taxon>Venturia</taxon>
    </lineage>
</organism>
<name>A0A517LJT4_9PEZI</name>
<evidence type="ECO:0000313" key="2">
    <source>
        <dbReference type="EMBL" id="QDS75867.1"/>
    </source>
</evidence>
<dbReference type="OrthoDB" id="10400554at2759"/>
<accession>A0A517LJT4</accession>
<proteinExistence type="predicted"/>
<evidence type="ECO:0000256" key="1">
    <source>
        <dbReference type="SAM" id="MobiDB-lite"/>
    </source>
</evidence>
<keyword evidence="3" id="KW-1185">Reference proteome</keyword>
<dbReference type="EMBL" id="CP042198">
    <property type="protein sequence ID" value="QDS75867.1"/>
    <property type="molecule type" value="Genomic_DNA"/>
</dbReference>
<protein>
    <submittedName>
        <fullName evidence="2">Uncharacterized protein</fullName>
    </submittedName>
</protein>
<dbReference type="Proteomes" id="UP000316270">
    <property type="component" value="Chromosome 14"/>
</dbReference>
<feature type="region of interest" description="Disordered" evidence="1">
    <location>
        <begin position="1"/>
        <end position="21"/>
    </location>
</feature>
<gene>
    <name evidence="2" type="ORF">FKW77_001739</name>
</gene>
<sequence length="219" mass="24740">MKRQRETKHTSLSFSDKRFSSGSHEKSRACWLGEQIRHQRKRMEMLVKKIAEKGGFRKSKGILVTTRIEVVSTPVASPTSPNVIFHDYPTVTATDFPNELGPASPRSMSRLMVLFPPSFDVDVEVGAERVNSRRHSLPFTSSRTFQRLTTMAPRSRASPHNGDSTSTLGMEAEWAQCLERTTNRSLRSCGKLENKVEEEAVVSEENVKRRFLLNSVGED</sequence>
<reference evidence="2 3" key="1">
    <citation type="submission" date="2019-07" db="EMBL/GenBank/DDBJ databases">
        <title>Finished genome of Venturia effusa.</title>
        <authorList>
            <person name="Young C.A."/>
            <person name="Cox M.P."/>
            <person name="Ganley A.R.D."/>
            <person name="David W.J."/>
        </authorList>
    </citation>
    <scope>NUCLEOTIDE SEQUENCE [LARGE SCALE GENOMIC DNA]</scope>
    <source>
        <strain evidence="3">albino</strain>
    </source>
</reference>
<dbReference type="AlphaFoldDB" id="A0A517LJT4"/>